<dbReference type="PRINTS" id="PR00598">
    <property type="entry name" value="HTHMARR"/>
</dbReference>
<dbReference type="AlphaFoldDB" id="A0A1L5F3K6"/>
<dbReference type="RefSeq" id="WP_073537153.1">
    <property type="nucleotide sequence ID" value="NZ_CP018335.1"/>
</dbReference>
<dbReference type="EMBL" id="CP018335">
    <property type="protein sequence ID" value="APM37440.1"/>
    <property type="molecule type" value="Genomic_DNA"/>
</dbReference>
<dbReference type="PANTHER" id="PTHR42756">
    <property type="entry name" value="TRANSCRIPTIONAL REGULATOR, MARR"/>
    <property type="match status" value="1"/>
</dbReference>
<dbReference type="Gene3D" id="1.10.10.10">
    <property type="entry name" value="Winged helix-like DNA-binding domain superfamily/Winged helix DNA-binding domain"/>
    <property type="match status" value="1"/>
</dbReference>
<dbReference type="PANTHER" id="PTHR42756:SF2">
    <property type="entry name" value="MARR FAMILY REGULATORY PROTEIN"/>
    <property type="match status" value="1"/>
</dbReference>
<keyword evidence="3" id="KW-0804">Transcription</keyword>
<evidence type="ECO:0000313" key="5">
    <source>
        <dbReference type="EMBL" id="APM37440.1"/>
    </source>
</evidence>
<dbReference type="GO" id="GO:0003677">
    <property type="term" value="F:DNA binding"/>
    <property type="evidence" value="ECO:0007669"/>
    <property type="project" value="UniProtKB-KW"/>
</dbReference>
<gene>
    <name evidence="5" type="ORF">BS101_01015</name>
</gene>
<dbReference type="InterPro" id="IPR000835">
    <property type="entry name" value="HTH_MarR-typ"/>
</dbReference>
<dbReference type="SUPFAM" id="SSF46785">
    <property type="entry name" value="Winged helix' DNA-binding domain"/>
    <property type="match status" value="1"/>
</dbReference>
<evidence type="ECO:0000313" key="6">
    <source>
        <dbReference type="Proteomes" id="UP000184604"/>
    </source>
</evidence>
<protein>
    <submittedName>
        <fullName evidence="5">Transcriptional regulator</fullName>
    </submittedName>
</protein>
<keyword evidence="2" id="KW-0238">DNA-binding</keyword>
<name>A0A1L5F3K6_CLOKL</name>
<dbReference type="PROSITE" id="PS50995">
    <property type="entry name" value="HTH_MARR_2"/>
    <property type="match status" value="1"/>
</dbReference>
<dbReference type="OrthoDB" id="6462103at2"/>
<reference evidence="5 6" key="1">
    <citation type="submission" date="2016-12" db="EMBL/GenBank/DDBJ databases">
        <title>Complete genome sequence of Clostridium kluyveri JZZ isolated from the pit mud of a Chinese flavor liquor-making factory.</title>
        <authorList>
            <person name="Wang Y."/>
        </authorList>
    </citation>
    <scope>NUCLEOTIDE SEQUENCE [LARGE SCALE GENOMIC DNA]</scope>
    <source>
        <strain evidence="5 6">JZZ</strain>
    </source>
</reference>
<organism evidence="5 6">
    <name type="scientific">Clostridium kluyveri</name>
    <dbReference type="NCBI Taxonomy" id="1534"/>
    <lineage>
        <taxon>Bacteria</taxon>
        <taxon>Bacillati</taxon>
        <taxon>Bacillota</taxon>
        <taxon>Clostridia</taxon>
        <taxon>Eubacteriales</taxon>
        <taxon>Clostridiaceae</taxon>
        <taxon>Clostridium</taxon>
    </lineage>
</organism>
<dbReference type="InterPro" id="IPR023187">
    <property type="entry name" value="Tscrpt_reg_MarR-type_CS"/>
</dbReference>
<dbReference type="SMART" id="SM00347">
    <property type="entry name" value="HTH_MARR"/>
    <property type="match status" value="1"/>
</dbReference>
<dbReference type="GO" id="GO:0003700">
    <property type="term" value="F:DNA-binding transcription factor activity"/>
    <property type="evidence" value="ECO:0007669"/>
    <property type="project" value="InterPro"/>
</dbReference>
<evidence type="ECO:0000256" key="1">
    <source>
        <dbReference type="ARBA" id="ARBA00023015"/>
    </source>
</evidence>
<evidence type="ECO:0000259" key="4">
    <source>
        <dbReference type="PROSITE" id="PS50995"/>
    </source>
</evidence>
<accession>A0A1L5F3K6</accession>
<dbReference type="InterPro" id="IPR036390">
    <property type="entry name" value="WH_DNA-bd_sf"/>
</dbReference>
<sequence length="144" mass="16493">MTRNQNFLNLWISILYRYRKNYMNKKLEAYGGASGSSLLILSIYKNDGISQEQISDLLKVDKGSIARAIKKLEQEDYVRREEDVTDKRVNKVYLTPKALALVPEIQSAIADWNKQIMTGIPVESQKIFLNCIEQMAKNACNTCL</sequence>
<feature type="domain" description="HTH marR-type" evidence="4">
    <location>
        <begin position="1"/>
        <end position="137"/>
    </location>
</feature>
<proteinExistence type="predicted"/>
<keyword evidence="1" id="KW-0805">Transcription regulation</keyword>
<dbReference type="InterPro" id="IPR036388">
    <property type="entry name" value="WH-like_DNA-bd_sf"/>
</dbReference>
<dbReference type="Pfam" id="PF01047">
    <property type="entry name" value="MarR"/>
    <property type="match status" value="1"/>
</dbReference>
<evidence type="ECO:0000256" key="2">
    <source>
        <dbReference type="ARBA" id="ARBA00023125"/>
    </source>
</evidence>
<dbReference type="Proteomes" id="UP000184604">
    <property type="component" value="Chromosome"/>
</dbReference>
<evidence type="ECO:0000256" key="3">
    <source>
        <dbReference type="ARBA" id="ARBA00023163"/>
    </source>
</evidence>
<dbReference type="PROSITE" id="PS01117">
    <property type="entry name" value="HTH_MARR_1"/>
    <property type="match status" value="1"/>
</dbReference>